<dbReference type="STRING" id="688.A6E04_17285"/>
<dbReference type="RefSeq" id="WP_065611969.1">
    <property type="nucleotide sequence ID" value="NZ_CAWMPN010000025.1"/>
</dbReference>
<dbReference type="InterPro" id="IPR019620">
    <property type="entry name" value="Metal-bd_prot_put"/>
</dbReference>
<dbReference type="NCBIfam" id="TIGR03853">
    <property type="entry name" value="matur_matur"/>
    <property type="match status" value="1"/>
</dbReference>
<accession>A0A1B9NVA7</accession>
<dbReference type="EMBL" id="MAJU01000025">
    <property type="protein sequence ID" value="OCH18454.1"/>
    <property type="molecule type" value="Genomic_DNA"/>
</dbReference>
<protein>
    <recommendedName>
        <fullName evidence="3">Metal-binding protein</fullName>
    </recommendedName>
</protein>
<evidence type="ECO:0008006" key="3">
    <source>
        <dbReference type="Google" id="ProtNLM"/>
    </source>
</evidence>
<organism evidence="1 2">
    <name type="scientific">Aliivibrio logei</name>
    <name type="common">Vibrio logei</name>
    <dbReference type="NCBI Taxonomy" id="688"/>
    <lineage>
        <taxon>Bacteria</taxon>
        <taxon>Pseudomonadati</taxon>
        <taxon>Pseudomonadota</taxon>
        <taxon>Gammaproteobacteria</taxon>
        <taxon>Vibrionales</taxon>
        <taxon>Vibrionaceae</taxon>
        <taxon>Aliivibrio</taxon>
    </lineage>
</organism>
<reference evidence="1 2" key="1">
    <citation type="submission" date="2016-06" db="EMBL/GenBank/DDBJ databases">
        <authorList>
            <person name="Kjaerup R.B."/>
            <person name="Dalgaard T.S."/>
            <person name="Juul-Madsen H.R."/>
        </authorList>
    </citation>
    <scope>NUCLEOTIDE SEQUENCE [LARGE SCALE GENOMIC DNA]</scope>
    <source>
        <strain evidence="1 2">1S159</strain>
    </source>
</reference>
<dbReference type="AlphaFoldDB" id="A0A1B9NVA7"/>
<dbReference type="Proteomes" id="UP000093523">
    <property type="component" value="Unassembled WGS sequence"/>
</dbReference>
<name>A0A1B9NVA7_ALILO</name>
<dbReference type="OrthoDB" id="285410at2"/>
<comment type="caution">
    <text evidence="1">The sequence shown here is derived from an EMBL/GenBank/DDBJ whole genome shotgun (WGS) entry which is preliminary data.</text>
</comment>
<evidence type="ECO:0000313" key="1">
    <source>
        <dbReference type="EMBL" id="OCH18454.1"/>
    </source>
</evidence>
<proteinExistence type="predicted"/>
<gene>
    <name evidence="1" type="ORF">A6E04_17285</name>
</gene>
<sequence length="80" mass="9073">MKQDVHGHSVLNILLNSEVPLPRAELELRVITEFGSDVCFHTCSQQELTLNELLTFLLSKKKVIETNDGLIADPERMCNH</sequence>
<dbReference type="Pfam" id="PF10678">
    <property type="entry name" value="DUF2492"/>
    <property type="match status" value="1"/>
</dbReference>
<evidence type="ECO:0000313" key="2">
    <source>
        <dbReference type="Proteomes" id="UP000093523"/>
    </source>
</evidence>